<dbReference type="GO" id="GO:0020037">
    <property type="term" value="F:heme binding"/>
    <property type="evidence" value="ECO:0007669"/>
    <property type="project" value="InterPro"/>
</dbReference>
<evidence type="ECO:0000256" key="7">
    <source>
        <dbReference type="ARBA" id="ARBA00022824"/>
    </source>
</evidence>
<dbReference type="PANTHER" id="PTHR24292">
    <property type="entry name" value="CYTOCHROME P450"/>
    <property type="match status" value="1"/>
</dbReference>
<dbReference type="InterPro" id="IPR002401">
    <property type="entry name" value="Cyt_P450_E_grp-I"/>
</dbReference>
<evidence type="ECO:0000313" key="16">
    <source>
        <dbReference type="Proteomes" id="UP000759131"/>
    </source>
</evidence>
<keyword evidence="5 13" id="KW-0349">Heme</keyword>
<keyword evidence="6 13" id="KW-0479">Metal-binding</keyword>
<evidence type="ECO:0000313" key="15">
    <source>
        <dbReference type="EMBL" id="CAD7621682.1"/>
    </source>
</evidence>
<organism evidence="15">
    <name type="scientific">Medioppia subpectinata</name>
    <dbReference type="NCBI Taxonomy" id="1979941"/>
    <lineage>
        <taxon>Eukaryota</taxon>
        <taxon>Metazoa</taxon>
        <taxon>Ecdysozoa</taxon>
        <taxon>Arthropoda</taxon>
        <taxon>Chelicerata</taxon>
        <taxon>Arachnida</taxon>
        <taxon>Acari</taxon>
        <taxon>Acariformes</taxon>
        <taxon>Sarcoptiformes</taxon>
        <taxon>Oribatida</taxon>
        <taxon>Brachypylina</taxon>
        <taxon>Oppioidea</taxon>
        <taxon>Oppiidae</taxon>
        <taxon>Medioppia</taxon>
    </lineage>
</organism>
<dbReference type="InterPro" id="IPR017972">
    <property type="entry name" value="Cyt_P450_CS"/>
</dbReference>
<sequence length="479" mass="53705">MCSKYDCGEPVLSVSDPALIKQILVKEFHVFHNRFNRVIKVIDAKGLVNARDGDWKRIRLIASPAFTSSKLKRMYPLIDECCGDFLAALDRHVSASGRTKVDFKRVTGAYGLDVIARTAFATKCNPYSCDTSDPFVMKAELISGYETPHIWRDILPMILPTFVINNRLWKWLATIGSGGGGGAMDPKFFNNVIKHLISERKESVDKHNDFLQLLIDVEREDNTNTTTTTGADSVATDASEGHHVNEGVDELMAEKRALSGVVEKRLTTDEIVAQCDIFFMAGYETTASTLSYCTYELALNPDIQDRLVAETRAAFNETTGDIDYDTLCRLPLLDAVISETLRKYPPVIEISREASKDVVLSAGSGGPTVMIEKGMMAHIPVYAIHHSPDNYPDPEAFKPDRFLPHNRSQIKPYTYLPFGSGPRNCVAMRFALLESKLALVKMIQQFRFYRVPNTEVPIRFRKRRLLLQAESVVVGVVQR</sequence>
<keyword evidence="7" id="KW-0256">Endoplasmic reticulum</keyword>
<dbReference type="GO" id="GO:0016705">
    <property type="term" value="F:oxidoreductase activity, acting on paired donors, with incorporation or reduction of molecular oxygen"/>
    <property type="evidence" value="ECO:0007669"/>
    <property type="project" value="InterPro"/>
</dbReference>
<evidence type="ECO:0000256" key="8">
    <source>
        <dbReference type="ARBA" id="ARBA00022848"/>
    </source>
</evidence>
<keyword evidence="16" id="KW-1185">Reference proteome</keyword>
<dbReference type="GO" id="GO:0005506">
    <property type="term" value="F:iron ion binding"/>
    <property type="evidence" value="ECO:0007669"/>
    <property type="project" value="InterPro"/>
</dbReference>
<dbReference type="EMBL" id="CAJPIZ010000715">
    <property type="protein sequence ID" value="CAG2102112.1"/>
    <property type="molecule type" value="Genomic_DNA"/>
</dbReference>
<comment type="subcellular location">
    <subcellularLocation>
        <location evidence="3">Endoplasmic reticulum membrane</location>
        <topology evidence="3">Peripheral membrane protein</topology>
    </subcellularLocation>
    <subcellularLocation>
        <location evidence="2">Microsome membrane</location>
        <topology evidence="2">Peripheral membrane protein</topology>
    </subcellularLocation>
</comment>
<evidence type="ECO:0000256" key="12">
    <source>
        <dbReference type="ARBA" id="ARBA00023136"/>
    </source>
</evidence>
<comment type="similarity">
    <text evidence="4 14">Belongs to the cytochrome P450 family.</text>
</comment>
<keyword evidence="11 14" id="KW-0503">Monooxygenase</keyword>
<evidence type="ECO:0000256" key="9">
    <source>
        <dbReference type="ARBA" id="ARBA00023002"/>
    </source>
</evidence>
<dbReference type="OrthoDB" id="1470350at2759"/>
<dbReference type="EMBL" id="OC855290">
    <property type="protein sequence ID" value="CAD7621682.1"/>
    <property type="molecule type" value="Genomic_DNA"/>
</dbReference>
<accession>A0A7R9PVC0</accession>
<evidence type="ECO:0000256" key="1">
    <source>
        <dbReference type="ARBA" id="ARBA00001971"/>
    </source>
</evidence>
<dbReference type="InterPro" id="IPR001128">
    <property type="entry name" value="Cyt_P450"/>
</dbReference>
<dbReference type="Pfam" id="PF00067">
    <property type="entry name" value="p450"/>
    <property type="match status" value="1"/>
</dbReference>
<comment type="cofactor">
    <cofactor evidence="1 13">
        <name>heme</name>
        <dbReference type="ChEBI" id="CHEBI:30413"/>
    </cofactor>
</comment>
<dbReference type="Gene3D" id="1.10.630.10">
    <property type="entry name" value="Cytochrome P450"/>
    <property type="match status" value="1"/>
</dbReference>
<dbReference type="InterPro" id="IPR036396">
    <property type="entry name" value="Cyt_P450_sf"/>
</dbReference>
<dbReference type="GO" id="GO:0004497">
    <property type="term" value="F:monooxygenase activity"/>
    <property type="evidence" value="ECO:0007669"/>
    <property type="project" value="UniProtKB-KW"/>
</dbReference>
<reference evidence="15" key="1">
    <citation type="submission" date="2020-11" db="EMBL/GenBank/DDBJ databases">
        <authorList>
            <person name="Tran Van P."/>
        </authorList>
    </citation>
    <scope>NUCLEOTIDE SEQUENCE</scope>
</reference>
<evidence type="ECO:0000256" key="14">
    <source>
        <dbReference type="RuleBase" id="RU000461"/>
    </source>
</evidence>
<dbReference type="PRINTS" id="PR00463">
    <property type="entry name" value="EP450I"/>
</dbReference>
<evidence type="ECO:0000256" key="3">
    <source>
        <dbReference type="ARBA" id="ARBA00004406"/>
    </source>
</evidence>
<keyword evidence="10 13" id="KW-0408">Iron</keyword>
<evidence type="ECO:0000256" key="4">
    <source>
        <dbReference type="ARBA" id="ARBA00010617"/>
    </source>
</evidence>
<dbReference type="PANTHER" id="PTHR24292:SF54">
    <property type="entry name" value="CYP9F3-RELATED"/>
    <property type="match status" value="1"/>
</dbReference>
<evidence type="ECO:0000256" key="13">
    <source>
        <dbReference type="PIRSR" id="PIRSR602401-1"/>
    </source>
</evidence>
<keyword evidence="8" id="KW-0492">Microsome</keyword>
<name>A0A7R9PVC0_9ACAR</name>
<evidence type="ECO:0000256" key="5">
    <source>
        <dbReference type="ARBA" id="ARBA00022617"/>
    </source>
</evidence>
<keyword evidence="12" id="KW-0472">Membrane</keyword>
<dbReference type="InterPro" id="IPR050476">
    <property type="entry name" value="Insect_CytP450_Detox"/>
</dbReference>
<protein>
    <recommendedName>
        <fullName evidence="17">Cytochrome P450</fullName>
    </recommendedName>
</protein>
<evidence type="ECO:0000256" key="11">
    <source>
        <dbReference type="ARBA" id="ARBA00023033"/>
    </source>
</evidence>
<dbReference type="SUPFAM" id="SSF48264">
    <property type="entry name" value="Cytochrome P450"/>
    <property type="match status" value="1"/>
</dbReference>
<dbReference type="GO" id="GO:0005789">
    <property type="term" value="C:endoplasmic reticulum membrane"/>
    <property type="evidence" value="ECO:0007669"/>
    <property type="project" value="UniProtKB-SubCell"/>
</dbReference>
<dbReference type="Proteomes" id="UP000759131">
    <property type="component" value="Unassembled WGS sequence"/>
</dbReference>
<evidence type="ECO:0000256" key="6">
    <source>
        <dbReference type="ARBA" id="ARBA00022723"/>
    </source>
</evidence>
<gene>
    <name evidence="15" type="ORF">OSB1V03_LOCUS2153</name>
</gene>
<dbReference type="CDD" id="cd11055">
    <property type="entry name" value="CYP3A-like"/>
    <property type="match status" value="1"/>
</dbReference>
<keyword evidence="9 14" id="KW-0560">Oxidoreductase</keyword>
<dbReference type="PROSITE" id="PS00086">
    <property type="entry name" value="CYTOCHROME_P450"/>
    <property type="match status" value="1"/>
</dbReference>
<dbReference type="AlphaFoldDB" id="A0A7R9PVC0"/>
<proteinExistence type="inferred from homology"/>
<evidence type="ECO:0000256" key="2">
    <source>
        <dbReference type="ARBA" id="ARBA00004174"/>
    </source>
</evidence>
<dbReference type="PRINTS" id="PR00385">
    <property type="entry name" value="P450"/>
</dbReference>
<evidence type="ECO:0008006" key="17">
    <source>
        <dbReference type="Google" id="ProtNLM"/>
    </source>
</evidence>
<evidence type="ECO:0000256" key="10">
    <source>
        <dbReference type="ARBA" id="ARBA00023004"/>
    </source>
</evidence>
<feature type="binding site" description="axial binding residue" evidence="13">
    <location>
        <position position="425"/>
    </location>
    <ligand>
        <name>heme</name>
        <dbReference type="ChEBI" id="CHEBI:30413"/>
    </ligand>
    <ligandPart>
        <name>Fe</name>
        <dbReference type="ChEBI" id="CHEBI:18248"/>
    </ligandPart>
</feature>